<evidence type="ECO:0000313" key="13">
    <source>
        <dbReference type="Ensembl" id="ENSACLP00000007624.1"/>
    </source>
</evidence>
<evidence type="ECO:0000313" key="14">
    <source>
        <dbReference type="Proteomes" id="UP000265100"/>
    </source>
</evidence>
<dbReference type="FunFam" id="1.20.1280.290:FF:000016">
    <property type="entry name" value="Cystinosin homolog"/>
    <property type="match status" value="1"/>
</dbReference>
<dbReference type="Ensembl" id="ENSACLT00000007794.2">
    <property type="protein sequence ID" value="ENSACLP00000007624.1"/>
    <property type="gene ID" value="ENSACLG00000005180.2"/>
</dbReference>
<dbReference type="OrthoDB" id="75720at2759"/>
<dbReference type="GeneTree" id="ENSGT00390000005338"/>
<proteinExistence type="inferred from homology"/>
<keyword evidence="3" id="KW-0813">Transport</keyword>
<keyword evidence="9" id="KW-0458">Lysosome</keyword>
<comment type="similarity">
    <text evidence="2">Belongs to the cystinosin family.</text>
</comment>
<dbReference type="GO" id="GO:0015184">
    <property type="term" value="F:L-cystine transmembrane transporter activity"/>
    <property type="evidence" value="ECO:0007669"/>
    <property type="project" value="TreeGrafter"/>
</dbReference>
<dbReference type="GO" id="GO:0015293">
    <property type="term" value="F:symporter activity"/>
    <property type="evidence" value="ECO:0007669"/>
    <property type="project" value="UniProtKB-KW"/>
</dbReference>
<feature type="transmembrane region" description="Helical" evidence="11">
    <location>
        <begin position="347"/>
        <end position="366"/>
    </location>
</feature>
<feature type="transmembrane region" description="Helical" evidence="11">
    <location>
        <begin position="247"/>
        <end position="269"/>
    </location>
</feature>
<protein>
    <recommendedName>
        <fullName evidence="15">Cystinosin, lysosomal cystine transporter</fullName>
    </recommendedName>
</protein>
<feature type="chain" id="PRO_5018245442" description="Cystinosin, lysosomal cystine transporter" evidence="12">
    <location>
        <begin position="28"/>
        <end position="381"/>
    </location>
</feature>
<reference evidence="14" key="2">
    <citation type="submission" date="2023-03" db="EMBL/GenBank/DDBJ databases">
        <authorList>
            <consortium name="Wellcome Sanger Institute Data Sharing"/>
        </authorList>
    </citation>
    <scope>NUCLEOTIDE SEQUENCE [LARGE SCALE GENOMIC DNA]</scope>
</reference>
<reference evidence="13" key="4">
    <citation type="submission" date="2025-09" db="UniProtKB">
        <authorList>
            <consortium name="Ensembl"/>
        </authorList>
    </citation>
    <scope>IDENTIFICATION</scope>
</reference>
<dbReference type="STRING" id="8154.ENSACLP00000007624"/>
<evidence type="ECO:0008006" key="15">
    <source>
        <dbReference type="Google" id="ProtNLM"/>
    </source>
</evidence>
<dbReference type="Gene3D" id="1.20.1280.290">
    <property type="match status" value="2"/>
</dbReference>
<gene>
    <name evidence="13" type="primary">CTNS</name>
</gene>
<feature type="transmembrane region" description="Helical" evidence="11">
    <location>
        <begin position="308"/>
        <end position="327"/>
    </location>
</feature>
<keyword evidence="4 11" id="KW-0812">Transmembrane</keyword>
<dbReference type="Bgee" id="ENSACLG00000005180">
    <property type="expression patterns" value="Expressed in spleen and 8 other cell types or tissues"/>
</dbReference>
<evidence type="ECO:0000256" key="2">
    <source>
        <dbReference type="ARBA" id="ARBA00006855"/>
    </source>
</evidence>
<dbReference type="InterPro" id="IPR006603">
    <property type="entry name" value="PQ-loop_rpt"/>
</dbReference>
<keyword evidence="12" id="KW-0732">Signal</keyword>
<dbReference type="PANTHER" id="PTHR13131:SF5">
    <property type="entry name" value="CYSTINOSIN"/>
    <property type="match status" value="1"/>
</dbReference>
<feature type="transmembrane region" description="Helical" evidence="11">
    <location>
        <begin position="275"/>
        <end position="296"/>
    </location>
</feature>
<dbReference type="RefSeq" id="XP_026001817.1">
    <property type="nucleotide sequence ID" value="XM_026146032.1"/>
</dbReference>
<dbReference type="GeneID" id="113008572"/>
<accession>A0A3P8NSC8</accession>
<evidence type="ECO:0000256" key="12">
    <source>
        <dbReference type="SAM" id="SignalP"/>
    </source>
</evidence>
<comment type="catalytic activity">
    <reaction evidence="10">
        <text>L-cystine(out) + H(+)(out) = L-cystine(in) + H(+)(in)</text>
        <dbReference type="Rhea" id="RHEA:66172"/>
        <dbReference type="ChEBI" id="CHEBI:15378"/>
        <dbReference type="ChEBI" id="CHEBI:35491"/>
    </reaction>
    <physiologicalReaction direction="left-to-right" evidence="10">
        <dbReference type="Rhea" id="RHEA:66173"/>
    </physiologicalReaction>
</comment>
<evidence type="ECO:0000256" key="5">
    <source>
        <dbReference type="ARBA" id="ARBA00022737"/>
    </source>
</evidence>
<evidence type="ECO:0000256" key="6">
    <source>
        <dbReference type="ARBA" id="ARBA00022847"/>
    </source>
</evidence>
<feature type="transmembrane region" description="Helical" evidence="11">
    <location>
        <begin position="172"/>
        <end position="195"/>
    </location>
</feature>
<dbReference type="InterPro" id="IPR005282">
    <property type="entry name" value="LC_transporter"/>
</dbReference>
<evidence type="ECO:0000256" key="7">
    <source>
        <dbReference type="ARBA" id="ARBA00022989"/>
    </source>
</evidence>
<dbReference type="OMA" id="WIDVIYT"/>
<organism evidence="13 14">
    <name type="scientific">Astatotilapia calliptera</name>
    <name type="common">Eastern happy</name>
    <name type="synonym">Chromis callipterus</name>
    <dbReference type="NCBI Taxonomy" id="8154"/>
    <lineage>
        <taxon>Eukaryota</taxon>
        <taxon>Metazoa</taxon>
        <taxon>Chordata</taxon>
        <taxon>Craniata</taxon>
        <taxon>Vertebrata</taxon>
        <taxon>Euteleostomi</taxon>
        <taxon>Actinopterygii</taxon>
        <taxon>Neopterygii</taxon>
        <taxon>Teleostei</taxon>
        <taxon>Neoteleostei</taxon>
        <taxon>Acanthomorphata</taxon>
        <taxon>Ovalentaria</taxon>
        <taxon>Cichlomorphae</taxon>
        <taxon>Cichliformes</taxon>
        <taxon>Cichlidae</taxon>
        <taxon>African cichlids</taxon>
        <taxon>Pseudocrenilabrinae</taxon>
        <taxon>Haplochromini</taxon>
        <taxon>Astatotilapia</taxon>
    </lineage>
</organism>
<dbReference type="NCBIfam" id="TIGR00951">
    <property type="entry name" value="2A43"/>
    <property type="match status" value="1"/>
</dbReference>
<evidence type="ECO:0000256" key="11">
    <source>
        <dbReference type="SAM" id="Phobius"/>
    </source>
</evidence>
<dbReference type="PANTHER" id="PTHR13131">
    <property type="entry name" value="CYSTINOSIN"/>
    <property type="match status" value="1"/>
</dbReference>
<dbReference type="RefSeq" id="XP_026001818.1">
    <property type="nucleotide sequence ID" value="XM_026146033.1"/>
</dbReference>
<dbReference type="GO" id="GO:0005765">
    <property type="term" value="C:lysosomal membrane"/>
    <property type="evidence" value="ECO:0007669"/>
    <property type="project" value="UniProtKB-SubCell"/>
</dbReference>
<evidence type="ECO:0000256" key="9">
    <source>
        <dbReference type="ARBA" id="ARBA00023228"/>
    </source>
</evidence>
<feature type="transmembrane region" description="Helical" evidence="11">
    <location>
        <begin position="131"/>
        <end position="152"/>
    </location>
</feature>
<dbReference type="Proteomes" id="UP000265100">
    <property type="component" value="Chromosome 17"/>
</dbReference>
<evidence type="ECO:0000256" key="4">
    <source>
        <dbReference type="ARBA" id="ARBA00022692"/>
    </source>
</evidence>
<keyword evidence="5" id="KW-0677">Repeat</keyword>
<dbReference type="SMART" id="SM00679">
    <property type="entry name" value="CTNS"/>
    <property type="match status" value="2"/>
</dbReference>
<evidence type="ECO:0000256" key="3">
    <source>
        <dbReference type="ARBA" id="ARBA00022448"/>
    </source>
</evidence>
<evidence type="ECO:0000256" key="1">
    <source>
        <dbReference type="ARBA" id="ARBA00004155"/>
    </source>
</evidence>
<feature type="signal peptide" evidence="12">
    <location>
        <begin position="1"/>
        <end position="27"/>
    </location>
</feature>
<name>A0A3P8NSC8_ASTCA</name>
<comment type="subcellular location">
    <subcellularLocation>
        <location evidence="1">Lysosome membrane</location>
        <topology evidence="1">Multi-pass membrane protein</topology>
    </subcellularLocation>
</comment>
<evidence type="ECO:0000256" key="10">
    <source>
        <dbReference type="ARBA" id="ARBA00048473"/>
    </source>
</evidence>
<sequence>MTGQGLGKRCLPAQLLVFWMLTNMSESRLSLFAPQAVTLEEYSKNAVVITSSSPLNQSAVIHLNVTHSSKINYSSIITVPEEVMMPVQATAVSFNVTAHDVGQVTTYLVTNSTELNSVPVRIRFIVVHSNVLSIISEVIGWIYFLAWSVSFYPQAFENWRRKSVVGLNFDFLALNLTGFIAYSVFNIGLFWIPSIKEEFLKRNPNGINPVTANDVFFSLHAVLLCLVYFSQATVYERGGQRVSRTALVLLLIGWMFALISLFVAVAKTITWLDYLYYFSYIKLAVTLIKYVPQAYMNYKRQSTEGWSIGNVLLDFTGGFFSILQMILQSYNNDEWKLVFGDPTKFGLGLFSIVFDILFITQHYVLYRRSSQYEPLVNQQGD</sequence>
<dbReference type="FunFam" id="1.20.1280.290:FF:000022">
    <property type="entry name" value="Cystinosin homolog"/>
    <property type="match status" value="1"/>
</dbReference>
<keyword evidence="6" id="KW-0769">Symport</keyword>
<evidence type="ECO:0000256" key="8">
    <source>
        <dbReference type="ARBA" id="ARBA00023136"/>
    </source>
</evidence>
<reference evidence="13" key="3">
    <citation type="submission" date="2025-08" db="UniProtKB">
        <authorList>
            <consortium name="Ensembl"/>
        </authorList>
    </citation>
    <scope>IDENTIFICATION</scope>
</reference>
<keyword evidence="14" id="KW-1185">Reference proteome</keyword>
<dbReference type="Pfam" id="PF04193">
    <property type="entry name" value="PQ-loop"/>
    <property type="match status" value="2"/>
</dbReference>
<dbReference type="AlphaFoldDB" id="A0A3P8NSC8"/>
<reference evidence="13 14" key="1">
    <citation type="submission" date="2018-05" db="EMBL/GenBank/DDBJ databases">
        <authorList>
            <person name="Datahose"/>
        </authorList>
    </citation>
    <scope>NUCLEOTIDE SEQUENCE</scope>
</reference>
<keyword evidence="8 11" id="KW-0472">Membrane</keyword>
<keyword evidence="7 11" id="KW-1133">Transmembrane helix</keyword>